<protein>
    <recommendedName>
        <fullName evidence="3">Nucleotidyl transferase AbiEii/AbiGii toxin family protein</fullName>
    </recommendedName>
</protein>
<dbReference type="InterPro" id="IPR014942">
    <property type="entry name" value="AbiEii"/>
</dbReference>
<dbReference type="AlphaFoldDB" id="A0A0G0A224"/>
<evidence type="ECO:0008006" key="3">
    <source>
        <dbReference type="Google" id="ProtNLM"/>
    </source>
</evidence>
<dbReference type="Gene3D" id="3.10.450.620">
    <property type="entry name" value="JHP933, nucleotidyltransferase-like core domain"/>
    <property type="match status" value="1"/>
</dbReference>
<proteinExistence type="predicted"/>
<evidence type="ECO:0000313" key="1">
    <source>
        <dbReference type="EMBL" id="KKP50684.1"/>
    </source>
</evidence>
<comment type="caution">
    <text evidence="1">The sequence shown here is derived from an EMBL/GenBank/DDBJ whole genome shotgun (WGS) entry which is preliminary data.</text>
</comment>
<organism evidence="1 2">
    <name type="scientific">Candidatus Roizmanbacteria bacterium GW2011_GWA2_33_33</name>
    <dbReference type="NCBI Taxonomy" id="1618476"/>
    <lineage>
        <taxon>Bacteria</taxon>
        <taxon>Candidatus Roizmaniibacteriota</taxon>
    </lineage>
</organism>
<reference evidence="1 2" key="1">
    <citation type="journal article" date="2015" name="Nature">
        <title>rRNA introns, odd ribosomes, and small enigmatic genomes across a large radiation of phyla.</title>
        <authorList>
            <person name="Brown C.T."/>
            <person name="Hug L.A."/>
            <person name="Thomas B.C."/>
            <person name="Sharon I."/>
            <person name="Castelle C.J."/>
            <person name="Singh A."/>
            <person name="Wilkins M.J."/>
            <person name="Williams K.H."/>
            <person name="Banfield J.F."/>
        </authorList>
    </citation>
    <scope>NUCLEOTIDE SEQUENCE [LARGE SCALE GENOMIC DNA]</scope>
</reference>
<accession>A0A0G0A224</accession>
<dbReference type="Pfam" id="PF08843">
    <property type="entry name" value="AbiEii"/>
    <property type="match status" value="1"/>
</dbReference>
<evidence type="ECO:0000313" key="2">
    <source>
        <dbReference type="Proteomes" id="UP000034045"/>
    </source>
</evidence>
<dbReference type="Proteomes" id="UP000034045">
    <property type="component" value="Unassembled WGS sequence"/>
</dbReference>
<name>A0A0G0A224_9BACT</name>
<dbReference type="EMBL" id="LBPD01000024">
    <property type="protein sequence ID" value="KKP50684.1"/>
    <property type="molecule type" value="Genomic_DNA"/>
</dbReference>
<sequence>MAMNSYYNDTLYPLQNKVLKLIDELQTSFYLTGGTALSRCYFNHRYSDDLDFFVNKDLNFAKASEQILSNLMKNFEVEIIIKTESYISIKVDKILKIDLVNDVQFRYGELKKKIIFSNVDNVKNILSNKLSALISRDEAKDVVDIWVIAKNNKIDWKDIFLSANSKAVGIFPPDIAKRLIEFPIVLLDRIKWVENKKPTIKDFQTDLNSICDSLLAIK</sequence>
<gene>
    <name evidence="1" type="ORF">UR42_C0024G0010</name>
</gene>